<evidence type="ECO:0000313" key="3">
    <source>
        <dbReference type="Proteomes" id="UP001055712"/>
    </source>
</evidence>
<evidence type="ECO:0000313" key="2">
    <source>
        <dbReference type="EMBL" id="KAI3428451.1"/>
    </source>
</evidence>
<evidence type="ECO:0000256" key="1">
    <source>
        <dbReference type="SAM" id="SignalP"/>
    </source>
</evidence>
<feature type="signal peptide" evidence="1">
    <location>
        <begin position="1"/>
        <end position="21"/>
    </location>
</feature>
<keyword evidence="3" id="KW-1185">Reference proteome</keyword>
<sequence length="185" mass="19270">MLKRLGGAALLGALAYTTADAAADSALYWRARGLVMEQAVAHERLCRELGGPPLQAGPWYNSSVAISHDGHIATVTMPLRGNRRSSDVTVRVVRQGGLRSTLLYNLVGGGHWDVLVMNALVGMGPGGTPISLSLMQQAPPNAAAASPAAVSHAEALAAAHQARLLAAEQHAADAVAARQSTRREQ</sequence>
<feature type="chain" id="PRO_5038455151" evidence="1">
    <location>
        <begin position="22"/>
        <end position="185"/>
    </location>
</feature>
<name>A0A9D4TKV4_CHLVU</name>
<keyword evidence="1" id="KW-0732">Signal</keyword>
<protein>
    <submittedName>
        <fullName evidence="2">Uncharacterized protein</fullName>
    </submittedName>
</protein>
<dbReference type="AlphaFoldDB" id="A0A9D4TKV4"/>
<comment type="caution">
    <text evidence="2">The sequence shown here is derived from an EMBL/GenBank/DDBJ whole genome shotgun (WGS) entry which is preliminary data.</text>
</comment>
<accession>A0A9D4TKV4</accession>
<dbReference type="PANTHER" id="PTHR35114:SF1">
    <property type="entry name" value="CYTOCHROME OXIDASE COMPLEX ASSEMBLY PROTEIN"/>
    <property type="match status" value="1"/>
</dbReference>
<dbReference type="EMBL" id="SIDB01000009">
    <property type="protein sequence ID" value="KAI3428451.1"/>
    <property type="molecule type" value="Genomic_DNA"/>
</dbReference>
<dbReference type="PANTHER" id="PTHR35114">
    <property type="entry name" value="CYTOCHROME OXIDASE COMPLEX ASSEMBLY PROTEIN"/>
    <property type="match status" value="1"/>
</dbReference>
<organism evidence="2 3">
    <name type="scientific">Chlorella vulgaris</name>
    <name type="common">Green alga</name>
    <dbReference type="NCBI Taxonomy" id="3077"/>
    <lineage>
        <taxon>Eukaryota</taxon>
        <taxon>Viridiplantae</taxon>
        <taxon>Chlorophyta</taxon>
        <taxon>core chlorophytes</taxon>
        <taxon>Trebouxiophyceae</taxon>
        <taxon>Chlorellales</taxon>
        <taxon>Chlorellaceae</taxon>
        <taxon>Chlorella clade</taxon>
        <taxon>Chlorella</taxon>
    </lineage>
</organism>
<reference evidence="2" key="1">
    <citation type="journal article" date="2019" name="Plant J.">
        <title>Chlorella vulgaris genome assembly and annotation reveals the molecular basis for metabolic acclimation to high light conditions.</title>
        <authorList>
            <person name="Cecchin M."/>
            <person name="Marcolungo L."/>
            <person name="Rossato M."/>
            <person name="Girolomoni L."/>
            <person name="Cosentino E."/>
            <person name="Cuine S."/>
            <person name="Li-Beisson Y."/>
            <person name="Delledonne M."/>
            <person name="Ballottari M."/>
        </authorList>
    </citation>
    <scope>NUCLEOTIDE SEQUENCE</scope>
    <source>
        <strain evidence="2">211/11P</strain>
    </source>
</reference>
<dbReference type="OrthoDB" id="535599at2759"/>
<gene>
    <name evidence="2" type="ORF">D9Q98_007278</name>
</gene>
<reference evidence="2" key="2">
    <citation type="submission" date="2020-11" db="EMBL/GenBank/DDBJ databases">
        <authorList>
            <person name="Cecchin M."/>
            <person name="Marcolungo L."/>
            <person name="Rossato M."/>
            <person name="Girolomoni L."/>
            <person name="Cosentino E."/>
            <person name="Cuine S."/>
            <person name="Li-Beisson Y."/>
            <person name="Delledonne M."/>
            <person name="Ballottari M."/>
        </authorList>
    </citation>
    <scope>NUCLEOTIDE SEQUENCE</scope>
    <source>
        <strain evidence="2">211/11P</strain>
        <tissue evidence="2">Whole cell</tissue>
    </source>
</reference>
<dbReference type="Proteomes" id="UP001055712">
    <property type="component" value="Unassembled WGS sequence"/>
</dbReference>
<proteinExistence type="predicted"/>